<dbReference type="SMART" id="SM00151">
    <property type="entry name" value="SWIB"/>
    <property type="match status" value="1"/>
</dbReference>
<dbReference type="Pfam" id="PF02201">
    <property type="entry name" value="SWIB"/>
    <property type="match status" value="1"/>
</dbReference>
<name>A0A9W8GMF0_9FUNG</name>
<reference evidence="3" key="1">
    <citation type="submission" date="2022-07" db="EMBL/GenBank/DDBJ databases">
        <title>Phylogenomic reconstructions and comparative analyses of Kickxellomycotina fungi.</title>
        <authorList>
            <person name="Reynolds N.K."/>
            <person name="Stajich J.E."/>
            <person name="Barry K."/>
            <person name="Grigoriev I.V."/>
            <person name="Crous P."/>
            <person name="Smith M.E."/>
        </authorList>
    </citation>
    <scope>NUCLEOTIDE SEQUENCE</scope>
    <source>
        <strain evidence="3">CBS 109367</strain>
    </source>
</reference>
<proteinExistence type="predicted"/>
<dbReference type="PROSITE" id="PS51925">
    <property type="entry name" value="SWIB_MDM2"/>
    <property type="match status" value="1"/>
</dbReference>
<feature type="domain" description="DM2" evidence="2">
    <location>
        <begin position="185"/>
        <end position="264"/>
    </location>
</feature>
<evidence type="ECO:0000259" key="2">
    <source>
        <dbReference type="PROSITE" id="PS51925"/>
    </source>
</evidence>
<dbReference type="CDD" id="cd10568">
    <property type="entry name" value="SWIB_like"/>
    <property type="match status" value="1"/>
</dbReference>
<evidence type="ECO:0000313" key="3">
    <source>
        <dbReference type="EMBL" id="KAJ2687428.1"/>
    </source>
</evidence>
<accession>A0A9W8GMF0</accession>
<evidence type="ECO:0000256" key="1">
    <source>
        <dbReference type="SAM" id="MobiDB-lite"/>
    </source>
</evidence>
<keyword evidence="3" id="KW-0808">Transferase</keyword>
<dbReference type="InterPro" id="IPR003121">
    <property type="entry name" value="SWIB_MDM2_domain"/>
</dbReference>
<dbReference type="InterPro" id="IPR036885">
    <property type="entry name" value="SWIB_MDM2_dom_sf"/>
</dbReference>
<dbReference type="PANTHER" id="PTHR13844">
    <property type="entry name" value="SWI/SNF-RELATED MATRIX-ASSOCIATED ACTIN-DEPENDENT REGULATOR OF CHROMATIN SUBFAMILY D"/>
    <property type="match status" value="1"/>
</dbReference>
<dbReference type="EC" id="2.7.11.1" evidence="3"/>
<dbReference type="OrthoDB" id="10263741at2759"/>
<dbReference type="Gene3D" id="1.10.245.10">
    <property type="entry name" value="SWIB/MDM2 domain"/>
    <property type="match status" value="1"/>
</dbReference>
<dbReference type="AlphaFoldDB" id="A0A9W8GMF0"/>
<evidence type="ECO:0000313" key="4">
    <source>
        <dbReference type="Proteomes" id="UP001151516"/>
    </source>
</evidence>
<dbReference type="InterPro" id="IPR019835">
    <property type="entry name" value="SWIB_domain"/>
</dbReference>
<comment type="caution">
    <text evidence="3">The sequence shown here is derived from an EMBL/GenBank/DDBJ whole genome shotgun (WGS) entry which is preliminary data.</text>
</comment>
<keyword evidence="4" id="KW-1185">Reference proteome</keyword>
<dbReference type="Proteomes" id="UP001151516">
    <property type="component" value="Unassembled WGS sequence"/>
</dbReference>
<dbReference type="SUPFAM" id="SSF47592">
    <property type="entry name" value="SWIB/MDM2 domain"/>
    <property type="match status" value="1"/>
</dbReference>
<feature type="region of interest" description="Disordered" evidence="1">
    <location>
        <begin position="449"/>
        <end position="486"/>
    </location>
</feature>
<sequence>MATPNAKRKRLIEKSLPPKIESYIPESRLFMQLQALERKLDSKIVRKRLEVQEALGKPVSKKRILRIFVSNLAANQQSAAVPMYDTDAETREAKLDMGEAPSWTLRVEGRLVDPVGATWKTRPPPHKFSEFLNSMVVELDRDPELHTDNVVQWRREAAESDVDGFEIKRRGDEDVRARIMLDIRTATDRFKVSHPLLRELLDIRGTVSKAGFIMKLWQYVKLNGLQDSDDPDHIRCDVGLQQVLGMPSVSFTAIPQMLHVFLTRPDPLVIDYTVRVHSGDFHIGQYAFDMEVEVEESLRQSTGPLVNVQTRQRELGEIESQLALKMQEIHNARSKRDFLRSFSEDPVAFVHRWIDNQTKDLEVILGDRRHALEAALGAIMTADSMVQELSAERKQALEHEATKWLNDSALYDEPWADEAVFHYLSAKTQERMQQLLQQQQQQQQQQIQQQQQQQQQYQQQQQQHQQQQQQQQQYQQQQQHQAPGMM</sequence>
<protein>
    <submittedName>
        <fullName evidence="3">SWI/SNF and RSC complex subunit Ssr3</fullName>
        <ecNumber evidence="3">2.7.11.1</ecNumber>
    </submittedName>
</protein>
<gene>
    <name evidence="3" type="primary">ssr3</name>
    <name evidence="3" type="ORF">IWW39_002957</name>
</gene>
<organism evidence="3 4">
    <name type="scientific">Coemansia spiralis</name>
    <dbReference type="NCBI Taxonomy" id="417178"/>
    <lineage>
        <taxon>Eukaryota</taxon>
        <taxon>Fungi</taxon>
        <taxon>Fungi incertae sedis</taxon>
        <taxon>Zoopagomycota</taxon>
        <taxon>Kickxellomycotina</taxon>
        <taxon>Kickxellomycetes</taxon>
        <taxon>Kickxellales</taxon>
        <taxon>Kickxellaceae</taxon>
        <taxon>Coemansia</taxon>
    </lineage>
</organism>
<dbReference type="EMBL" id="JANBTX010000073">
    <property type="protein sequence ID" value="KAJ2687428.1"/>
    <property type="molecule type" value="Genomic_DNA"/>
</dbReference>
<dbReference type="GO" id="GO:0004674">
    <property type="term" value="F:protein serine/threonine kinase activity"/>
    <property type="evidence" value="ECO:0007669"/>
    <property type="project" value="UniProtKB-EC"/>
</dbReference>